<name>A0A410TBE3_9CAUD</name>
<proteinExistence type="predicted"/>
<evidence type="ECO:0000313" key="1">
    <source>
        <dbReference type="EMBL" id="QAU06244.1"/>
    </source>
</evidence>
<reference evidence="1 2" key="1">
    <citation type="submission" date="2019-01" db="EMBL/GenBank/DDBJ databases">
        <authorList>
            <person name="Mendiola A."/>
            <person name="Dhungana S."/>
            <person name="Koga A.P."/>
            <person name="Garlena R.A."/>
            <person name="Russell D.A."/>
            <person name="Pope W.H."/>
            <person name="Jacobs-Sera D."/>
            <person name="Hatfull G.F."/>
        </authorList>
    </citation>
    <scope>NUCLEOTIDE SEQUENCE [LARGE SCALE GENOMIC DNA]</scope>
</reference>
<dbReference type="EMBL" id="MK376953">
    <property type="protein sequence ID" value="QAU06244.1"/>
    <property type="molecule type" value="Genomic_DNA"/>
</dbReference>
<evidence type="ECO:0000313" key="2">
    <source>
        <dbReference type="Proteomes" id="UP000290536"/>
    </source>
</evidence>
<dbReference type="Proteomes" id="UP000290536">
    <property type="component" value="Segment"/>
</dbReference>
<dbReference type="RefSeq" id="YP_009843506.1">
    <property type="nucleotide sequence ID" value="NC_048749.1"/>
</dbReference>
<organism evidence="1 2">
    <name type="scientific">Gordonia phage Rickmore</name>
    <dbReference type="NCBI Taxonomy" id="2507854"/>
    <lineage>
        <taxon>Viruses</taxon>
        <taxon>Duplodnaviria</taxon>
        <taxon>Heunggongvirae</taxon>
        <taxon>Uroviricota</taxon>
        <taxon>Caudoviricetes</taxon>
        <taxon>Deejayvirinae</taxon>
        <taxon>Kenoshavirus</taxon>
        <taxon>Kenoshavirus rickmore</taxon>
    </lineage>
</organism>
<protein>
    <submittedName>
        <fullName evidence="1">Uncharacterized protein</fullName>
    </submittedName>
</protein>
<gene>
    <name evidence="1" type="primary">9</name>
    <name evidence="1" type="ORF">SEA_RICKMORE_9</name>
</gene>
<accession>A0A410TBE3</accession>
<dbReference type="GeneID" id="55613798"/>
<sequence>MTFLQAASGHRVFQNFDSVPDGAMPNNWLSRILQQQGPEVRSGYFRSSQTTSNNTNSRSMVASAESVWTEDQIIRGTTRTVVNGLLSGLFLRSDAALINCVLVIITTDDNQRGIYSMIDGVTTKRASYSPRYKTGETWALKAEGNIYTLIQNPNFDNSGGTVLASWDDETRISLRGTDQSYGGFFLNSDRNAFGSRNYSAGLDDYDFRDLSWTP</sequence>
<dbReference type="KEGG" id="vg:55613798"/>
<keyword evidence="2" id="KW-1185">Reference proteome</keyword>